<accession>A0ABX7I496</accession>
<dbReference type="Gene3D" id="3.40.50.720">
    <property type="entry name" value="NAD(P)-binding Rossmann-like Domain"/>
    <property type="match status" value="1"/>
</dbReference>
<dbReference type="CDD" id="cd05233">
    <property type="entry name" value="SDR_c"/>
    <property type="match status" value="1"/>
</dbReference>
<protein>
    <submittedName>
        <fullName evidence="2">SDR family oxidoreductase</fullName>
    </submittedName>
</protein>
<dbReference type="EMBL" id="CP056775">
    <property type="protein sequence ID" value="QRR00916.1"/>
    <property type="molecule type" value="Genomic_DNA"/>
</dbReference>
<proteinExistence type="inferred from homology"/>
<dbReference type="PRINTS" id="PR00080">
    <property type="entry name" value="SDRFAMILY"/>
</dbReference>
<evidence type="ECO:0000313" key="3">
    <source>
        <dbReference type="Proteomes" id="UP000612680"/>
    </source>
</evidence>
<dbReference type="InterPro" id="IPR050259">
    <property type="entry name" value="SDR"/>
</dbReference>
<evidence type="ECO:0000256" key="1">
    <source>
        <dbReference type="ARBA" id="ARBA00006484"/>
    </source>
</evidence>
<gene>
    <name evidence="2" type="ORF">HWI92_08385</name>
</gene>
<dbReference type="PANTHER" id="PTHR42879:SF6">
    <property type="entry name" value="NADPH-DEPENDENT REDUCTASE BACG"/>
    <property type="match status" value="1"/>
</dbReference>
<keyword evidence="3" id="KW-1185">Reference proteome</keyword>
<dbReference type="RefSeq" id="WP_204662665.1">
    <property type="nucleotide sequence ID" value="NZ_CP056775.1"/>
</dbReference>
<dbReference type="InterPro" id="IPR002347">
    <property type="entry name" value="SDR_fam"/>
</dbReference>
<dbReference type="InterPro" id="IPR036291">
    <property type="entry name" value="NAD(P)-bd_dom_sf"/>
</dbReference>
<organism evidence="2 3">
    <name type="scientific">Dyadobacter sandarakinus</name>
    <dbReference type="NCBI Taxonomy" id="2747268"/>
    <lineage>
        <taxon>Bacteria</taxon>
        <taxon>Pseudomonadati</taxon>
        <taxon>Bacteroidota</taxon>
        <taxon>Cytophagia</taxon>
        <taxon>Cytophagales</taxon>
        <taxon>Spirosomataceae</taxon>
        <taxon>Dyadobacter</taxon>
    </lineage>
</organism>
<dbReference type="PANTHER" id="PTHR42879">
    <property type="entry name" value="3-OXOACYL-(ACYL-CARRIER-PROTEIN) REDUCTASE"/>
    <property type="match status" value="1"/>
</dbReference>
<dbReference type="PROSITE" id="PS00061">
    <property type="entry name" value="ADH_SHORT"/>
    <property type="match status" value="1"/>
</dbReference>
<dbReference type="Pfam" id="PF13561">
    <property type="entry name" value="adh_short_C2"/>
    <property type="match status" value="1"/>
</dbReference>
<dbReference type="Proteomes" id="UP000612680">
    <property type="component" value="Chromosome"/>
</dbReference>
<dbReference type="SUPFAM" id="SSF51735">
    <property type="entry name" value="NAD(P)-binding Rossmann-fold domains"/>
    <property type="match status" value="1"/>
</dbReference>
<sequence length="254" mass="26980">MLSEKFRLTGKTALITGSSQGIGQGIAAAFAEYGANVIIHSRNDPQEAEATAVEVRKYAVKADIIAGDLTKPGAAEKLYEDAIAAAGQIDILVLNASVQIPKLWSEVTPQDFDDQVTANVRSSFFLMQKCGPGMAERGWGRILTIGSVQQEKPHPAMPVYAATKSAVLNLVQNFAMQLADRGVTVNNLAPGVIGTQRIEQDVPETAERINKRLETPSGQIGAPEDCATLAVLLCSEAGRFITGQNINVDGGMSL</sequence>
<comment type="similarity">
    <text evidence="1">Belongs to the short-chain dehydrogenases/reductases (SDR) family.</text>
</comment>
<reference evidence="2 3" key="1">
    <citation type="submission" date="2020-06" db="EMBL/GenBank/DDBJ databases">
        <title>Dyadobacter sandarakinus sp. nov., isolated from the soil of the Arctic Yellow River Station.</title>
        <authorList>
            <person name="Zhang Y."/>
            <person name="Peng F."/>
        </authorList>
    </citation>
    <scope>NUCLEOTIDE SEQUENCE [LARGE SCALE GENOMIC DNA]</scope>
    <source>
        <strain evidence="2 3">Q3-56</strain>
    </source>
</reference>
<dbReference type="PRINTS" id="PR00081">
    <property type="entry name" value="GDHRDH"/>
</dbReference>
<dbReference type="InterPro" id="IPR020904">
    <property type="entry name" value="Sc_DH/Rdtase_CS"/>
</dbReference>
<name>A0ABX7I496_9BACT</name>
<evidence type="ECO:0000313" key="2">
    <source>
        <dbReference type="EMBL" id="QRR00916.1"/>
    </source>
</evidence>